<feature type="region of interest" description="Disordered" evidence="2">
    <location>
        <begin position="1"/>
        <end position="33"/>
    </location>
</feature>
<feature type="coiled-coil region" evidence="1">
    <location>
        <begin position="237"/>
        <end position="264"/>
    </location>
</feature>
<gene>
    <name evidence="3" type="ORF">PACTADRAFT_31467</name>
</gene>
<sequence>MDDSKGDHEIDEVDEVDEIDEIDEVDEVDDDFGSFDEALVDGVGEEINKIPNGDNNKVPTDIFNDSKNDELNKLLDNVVNSIFPLDINGNNNDINSNNGEQESAILNPRAQEVFKRITSIDSSSFHHDKIIINKSSWKKSKIKRELYLRLGIPLDLDELNMNNKHNSFAENNFSHLKFTKEDLKLPDFKDLQIPKEIIPNLLNDFYSNKFDKIISINLQKIQYYKTIEDPTKLATINATLDENLKELKKNYVLEKEHNKNLQQENQLFQDYLENLVGNELKLKIL</sequence>
<reference evidence="4" key="1">
    <citation type="submission" date="2016-05" db="EMBL/GenBank/DDBJ databases">
        <title>Comparative genomics of biotechnologically important yeasts.</title>
        <authorList>
            <consortium name="DOE Joint Genome Institute"/>
            <person name="Riley R."/>
            <person name="Haridas S."/>
            <person name="Wolfe K.H."/>
            <person name="Lopes M.R."/>
            <person name="Hittinger C.T."/>
            <person name="Goker M."/>
            <person name="Salamov A."/>
            <person name="Wisecaver J."/>
            <person name="Long T.M."/>
            <person name="Aerts A.L."/>
            <person name="Barry K."/>
            <person name="Choi C."/>
            <person name="Clum A."/>
            <person name="Coughlan A.Y."/>
            <person name="Deshpande S."/>
            <person name="Douglass A.P."/>
            <person name="Hanson S.J."/>
            <person name="Klenk H.-P."/>
            <person name="Labutti K."/>
            <person name="Lapidus A."/>
            <person name="Lindquist E."/>
            <person name="Lipzen A."/>
            <person name="Meier-Kolthoff J.P."/>
            <person name="Ohm R.A."/>
            <person name="Otillar R.P."/>
            <person name="Pangilinan J."/>
            <person name="Peng Y."/>
            <person name="Rokas A."/>
            <person name="Rosa C.A."/>
            <person name="Scheuner C."/>
            <person name="Sibirny A.A."/>
            <person name="Slot J.C."/>
            <person name="Stielow J.B."/>
            <person name="Sun H."/>
            <person name="Kurtzman C.P."/>
            <person name="Blackwell M."/>
            <person name="Grigoriev I.V."/>
            <person name="Jeffries T.W."/>
        </authorList>
    </citation>
    <scope>NUCLEOTIDE SEQUENCE [LARGE SCALE GENOMIC DNA]</scope>
    <source>
        <strain evidence="4">NRRL Y-2460</strain>
    </source>
</reference>
<accession>A0A1E4U219</accession>
<keyword evidence="4" id="KW-1185">Reference proteome</keyword>
<dbReference type="Pfam" id="PF17104">
    <property type="entry name" value="YBL010C_LAA2"/>
    <property type="match status" value="1"/>
</dbReference>
<evidence type="ECO:0000313" key="4">
    <source>
        <dbReference type="Proteomes" id="UP000094236"/>
    </source>
</evidence>
<evidence type="ECO:0000256" key="2">
    <source>
        <dbReference type="SAM" id="MobiDB-lite"/>
    </source>
</evidence>
<dbReference type="EMBL" id="KV454011">
    <property type="protein sequence ID" value="ODV98055.1"/>
    <property type="molecule type" value="Genomic_DNA"/>
</dbReference>
<proteinExistence type="predicted"/>
<dbReference type="OrthoDB" id="5378975at2759"/>
<dbReference type="AlphaFoldDB" id="A0A1E4U219"/>
<protein>
    <submittedName>
        <fullName evidence="3">Uncharacterized protein</fullName>
    </submittedName>
</protein>
<name>A0A1E4U219_PACTA</name>
<feature type="compositionally biased region" description="Acidic residues" evidence="2">
    <location>
        <begin position="9"/>
        <end position="33"/>
    </location>
</feature>
<dbReference type="InterPro" id="IPR031355">
    <property type="entry name" value="YBL010C/LAA2-like"/>
</dbReference>
<dbReference type="Proteomes" id="UP000094236">
    <property type="component" value="Unassembled WGS sequence"/>
</dbReference>
<evidence type="ECO:0000256" key="1">
    <source>
        <dbReference type="SAM" id="Coils"/>
    </source>
</evidence>
<keyword evidence="1" id="KW-0175">Coiled coil</keyword>
<evidence type="ECO:0000313" key="3">
    <source>
        <dbReference type="EMBL" id="ODV98055.1"/>
    </source>
</evidence>
<organism evidence="3 4">
    <name type="scientific">Pachysolen tannophilus NRRL Y-2460</name>
    <dbReference type="NCBI Taxonomy" id="669874"/>
    <lineage>
        <taxon>Eukaryota</taxon>
        <taxon>Fungi</taxon>
        <taxon>Dikarya</taxon>
        <taxon>Ascomycota</taxon>
        <taxon>Saccharomycotina</taxon>
        <taxon>Pichiomycetes</taxon>
        <taxon>Pachysolenaceae</taxon>
        <taxon>Pachysolen</taxon>
    </lineage>
</organism>